<evidence type="ECO:0000259" key="1">
    <source>
        <dbReference type="PROSITE" id="PS50943"/>
    </source>
</evidence>
<dbReference type="Gene3D" id="1.10.260.40">
    <property type="entry name" value="lambda repressor-like DNA-binding domains"/>
    <property type="match status" value="1"/>
</dbReference>
<dbReference type="InterPro" id="IPR010982">
    <property type="entry name" value="Lambda_DNA-bd_dom_sf"/>
</dbReference>
<gene>
    <name evidence="2" type="ORF">FB471_0552</name>
</gene>
<dbReference type="SUPFAM" id="SSF47413">
    <property type="entry name" value="lambda repressor-like DNA-binding domains"/>
    <property type="match status" value="1"/>
</dbReference>
<evidence type="ECO:0000313" key="3">
    <source>
        <dbReference type="Proteomes" id="UP000320876"/>
    </source>
</evidence>
<dbReference type="InterPro" id="IPR043917">
    <property type="entry name" value="DUF5753"/>
</dbReference>
<protein>
    <submittedName>
        <fullName evidence="2">Helix-turn-helix protein</fullName>
    </submittedName>
</protein>
<accession>A0A542DCU6</accession>
<keyword evidence="3" id="KW-1185">Reference proteome</keyword>
<reference evidence="2 3" key="1">
    <citation type="submission" date="2019-06" db="EMBL/GenBank/DDBJ databases">
        <title>Sequencing the genomes of 1000 actinobacteria strains.</title>
        <authorList>
            <person name="Klenk H.-P."/>
        </authorList>
    </citation>
    <scope>NUCLEOTIDE SEQUENCE [LARGE SCALE GENOMIC DNA]</scope>
    <source>
        <strain evidence="2 3">DSM 45679</strain>
    </source>
</reference>
<dbReference type="OrthoDB" id="4285266at2"/>
<dbReference type="EMBL" id="VFML01000001">
    <property type="protein sequence ID" value="TQJ00901.1"/>
    <property type="molecule type" value="Genomic_DNA"/>
</dbReference>
<name>A0A542DCU6_AMYCI</name>
<organism evidence="2 3">
    <name type="scientific">Amycolatopsis cihanbeyliensis</name>
    <dbReference type="NCBI Taxonomy" id="1128664"/>
    <lineage>
        <taxon>Bacteria</taxon>
        <taxon>Bacillati</taxon>
        <taxon>Actinomycetota</taxon>
        <taxon>Actinomycetes</taxon>
        <taxon>Pseudonocardiales</taxon>
        <taxon>Pseudonocardiaceae</taxon>
        <taxon>Amycolatopsis</taxon>
    </lineage>
</organism>
<dbReference type="InterPro" id="IPR001387">
    <property type="entry name" value="Cro/C1-type_HTH"/>
</dbReference>
<dbReference type="GO" id="GO:0003677">
    <property type="term" value="F:DNA binding"/>
    <property type="evidence" value="ECO:0007669"/>
    <property type="project" value="InterPro"/>
</dbReference>
<dbReference type="Pfam" id="PF19054">
    <property type="entry name" value="DUF5753"/>
    <property type="match status" value="1"/>
</dbReference>
<feature type="domain" description="HTH cro/C1-type" evidence="1">
    <location>
        <begin position="43"/>
        <end position="83"/>
    </location>
</feature>
<proteinExistence type="predicted"/>
<sequence>MCAAHERYGVRMPSERTRRKAKLGRYMEALRERVEPRLIPERVAELLETSRTTVSRLESGNQRVNLHLLHALLGLYGATEEERAEAVSLWRAARQDTTVVEYQADLHAKYVAFRRDERDAVAEYDLELSTVPGQLQTTAYAAAIAAAAHRFNVRRGPDWEERATAERLDRQRLLEGPSPLRLHVLLGEGVIGTVVGGPAVMAEQLRHLLEMGERDNITIQIVPFTAGAVGTMSGPAIVLEFDDPEDPYSVYLESAAGGDLVDNDQDVAAFLGAFEDTVAVALPAAESAARIQAALDELTRDDGHAREVAHE</sequence>
<dbReference type="Pfam" id="PF13560">
    <property type="entry name" value="HTH_31"/>
    <property type="match status" value="1"/>
</dbReference>
<dbReference type="Proteomes" id="UP000320876">
    <property type="component" value="Unassembled WGS sequence"/>
</dbReference>
<evidence type="ECO:0000313" key="2">
    <source>
        <dbReference type="EMBL" id="TQJ00901.1"/>
    </source>
</evidence>
<dbReference type="PROSITE" id="PS50943">
    <property type="entry name" value="HTH_CROC1"/>
    <property type="match status" value="1"/>
</dbReference>
<comment type="caution">
    <text evidence="2">The sequence shown here is derived from an EMBL/GenBank/DDBJ whole genome shotgun (WGS) entry which is preliminary data.</text>
</comment>
<dbReference type="AlphaFoldDB" id="A0A542DCU6"/>